<accession>A0AAV2AWC9</accession>
<comment type="caution">
    <text evidence="1">The sequence shown here is derived from an EMBL/GenBank/DDBJ whole genome shotgun (WGS) entry which is preliminary data.</text>
</comment>
<organism evidence="1 2">
    <name type="scientific">Larinioides sclopetarius</name>
    <dbReference type="NCBI Taxonomy" id="280406"/>
    <lineage>
        <taxon>Eukaryota</taxon>
        <taxon>Metazoa</taxon>
        <taxon>Ecdysozoa</taxon>
        <taxon>Arthropoda</taxon>
        <taxon>Chelicerata</taxon>
        <taxon>Arachnida</taxon>
        <taxon>Araneae</taxon>
        <taxon>Araneomorphae</taxon>
        <taxon>Entelegynae</taxon>
        <taxon>Araneoidea</taxon>
        <taxon>Araneidae</taxon>
        <taxon>Larinioides</taxon>
    </lineage>
</organism>
<dbReference type="AlphaFoldDB" id="A0AAV2AWC9"/>
<evidence type="ECO:0000313" key="2">
    <source>
        <dbReference type="Proteomes" id="UP001497382"/>
    </source>
</evidence>
<sequence>MFLCPSTFSDIWMRCLYLGAHFSSDKDTFL</sequence>
<evidence type="ECO:0000313" key="1">
    <source>
        <dbReference type="EMBL" id="CAL1288368.1"/>
    </source>
</evidence>
<protein>
    <submittedName>
        <fullName evidence="1">Uncharacterized protein</fullName>
    </submittedName>
</protein>
<dbReference type="Proteomes" id="UP001497382">
    <property type="component" value="Unassembled WGS sequence"/>
</dbReference>
<name>A0AAV2AWC9_9ARAC</name>
<keyword evidence="2" id="KW-1185">Reference proteome</keyword>
<reference evidence="1 2" key="1">
    <citation type="submission" date="2024-04" db="EMBL/GenBank/DDBJ databases">
        <authorList>
            <person name="Rising A."/>
            <person name="Reimegard J."/>
            <person name="Sonavane S."/>
            <person name="Akerstrom W."/>
            <person name="Nylinder S."/>
            <person name="Hedman E."/>
            <person name="Kallberg Y."/>
        </authorList>
    </citation>
    <scope>NUCLEOTIDE SEQUENCE [LARGE SCALE GENOMIC DNA]</scope>
</reference>
<gene>
    <name evidence="1" type="ORF">LARSCL_LOCUS15301</name>
</gene>
<proteinExistence type="predicted"/>
<dbReference type="EMBL" id="CAXIEN010000230">
    <property type="protein sequence ID" value="CAL1288368.1"/>
    <property type="molecule type" value="Genomic_DNA"/>
</dbReference>